<proteinExistence type="predicted"/>
<accession>A0A059AYY1</accession>
<organism evidence="2">
    <name type="scientific">Eucalyptus grandis</name>
    <name type="common">Flooded gum</name>
    <dbReference type="NCBI Taxonomy" id="71139"/>
    <lineage>
        <taxon>Eukaryota</taxon>
        <taxon>Viridiplantae</taxon>
        <taxon>Streptophyta</taxon>
        <taxon>Embryophyta</taxon>
        <taxon>Tracheophyta</taxon>
        <taxon>Spermatophyta</taxon>
        <taxon>Magnoliopsida</taxon>
        <taxon>eudicotyledons</taxon>
        <taxon>Gunneridae</taxon>
        <taxon>Pentapetalae</taxon>
        <taxon>rosids</taxon>
        <taxon>malvids</taxon>
        <taxon>Myrtales</taxon>
        <taxon>Myrtaceae</taxon>
        <taxon>Myrtoideae</taxon>
        <taxon>Eucalypteae</taxon>
        <taxon>Eucalyptus</taxon>
    </lineage>
</organism>
<keyword evidence="1" id="KW-0812">Transmembrane</keyword>
<dbReference type="Gramene" id="KCW59192">
    <property type="protein sequence ID" value="KCW59192"/>
    <property type="gene ID" value="EUGRSUZ_H01850"/>
</dbReference>
<name>A0A059AYY1_EUCGR</name>
<feature type="transmembrane region" description="Helical" evidence="1">
    <location>
        <begin position="147"/>
        <end position="167"/>
    </location>
</feature>
<sequence length="168" mass="19002">MEMMIDEAESVGDRVHLDCSILSKIPRGKNGTNSSMNLNDGLGIEGEFRASKAIESCMNRLSSTASLVPSLFFRCQLHRLNYSFCCFSKIFYIHKISCKVSLEDCCYPLVQCWNKTSVMGSCLVDSLWMRIVLIALGRQSLLISCCWYISTSIYLFFLPILLSCSLLY</sequence>
<dbReference type="InParanoid" id="A0A059AYY1"/>
<protein>
    <submittedName>
        <fullName evidence="2">Uncharacterized protein</fullName>
    </submittedName>
</protein>
<reference evidence="2" key="1">
    <citation type="submission" date="2013-07" db="EMBL/GenBank/DDBJ databases">
        <title>The genome of Eucalyptus grandis.</title>
        <authorList>
            <person name="Schmutz J."/>
            <person name="Hayes R."/>
            <person name="Myburg A."/>
            <person name="Tuskan G."/>
            <person name="Grattapaglia D."/>
            <person name="Rokhsar D.S."/>
        </authorList>
    </citation>
    <scope>NUCLEOTIDE SEQUENCE</scope>
    <source>
        <tissue evidence="2">Leaf extractions</tissue>
    </source>
</reference>
<gene>
    <name evidence="2" type="ORF">EUGRSUZ_H01850</name>
</gene>
<dbReference type="AlphaFoldDB" id="A0A059AYY1"/>
<dbReference type="EMBL" id="KK198760">
    <property type="protein sequence ID" value="KCW59192.1"/>
    <property type="molecule type" value="Genomic_DNA"/>
</dbReference>
<keyword evidence="1" id="KW-0472">Membrane</keyword>
<keyword evidence="1" id="KW-1133">Transmembrane helix</keyword>
<evidence type="ECO:0000313" key="2">
    <source>
        <dbReference type="EMBL" id="KCW59192.1"/>
    </source>
</evidence>
<evidence type="ECO:0000256" key="1">
    <source>
        <dbReference type="SAM" id="Phobius"/>
    </source>
</evidence>